<dbReference type="Gene3D" id="1.10.8.430">
    <property type="entry name" value="Helical domain of apoptotic protease-activating factors"/>
    <property type="match status" value="1"/>
</dbReference>
<evidence type="ECO:0000256" key="1">
    <source>
        <dbReference type="ARBA" id="ARBA00022741"/>
    </source>
</evidence>
<dbReference type="PANTHER" id="PTHR33463">
    <property type="entry name" value="NB-ARC DOMAIN-CONTAINING PROTEIN-RELATED"/>
    <property type="match status" value="1"/>
</dbReference>
<dbReference type="InterPro" id="IPR027417">
    <property type="entry name" value="P-loop_NTPase"/>
</dbReference>
<dbReference type="OrthoDB" id="664960at2759"/>
<accession>A0A6A1W6N3</accession>
<dbReference type="Proteomes" id="UP000516437">
    <property type="component" value="Chromosome 3"/>
</dbReference>
<evidence type="ECO:0000313" key="3">
    <source>
        <dbReference type="EMBL" id="KAB1220805.1"/>
    </source>
</evidence>
<dbReference type="GO" id="GO:0005524">
    <property type="term" value="F:ATP binding"/>
    <property type="evidence" value="ECO:0007669"/>
    <property type="project" value="UniProtKB-KW"/>
</dbReference>
<evidence type="ECO:0000256" key="2">
    <source>
        <dbReference type="ARBA" id="ARBA00022821"/>
    </source>
</evidence>
<dbReference type="EMBL" id="RXIC02000021">
    <property type="protein sequence ID" value="KAB1220805.1"/>
    <property type="molecule type" value="Genomic_DNA"/>
</dbReference>
<organism evidence="3 4">
    <name type="scientific">Morella rubra</name>
    <name type="common">Chinese bayberry</name>
    <dbReference type="NCBI Taxonomy" id="262757"/>
    <lineage>
        <taxon>Eukaryota</taxon>
        <taxon>Viridiplantae</taxon>
        <taxon>Streptophyta</taxon>
        <taxon>Embryophyta</taxon>
        <taxon>Tracheophyta</taxon>
        <taxon>Spermatophyta</taxon>
        <taxon>Magnoliopsida</taxon>
        <taxon>eudicotyledons</taxon>
        <taxon>Gunneridae</taxon>
        <taxon>Pentapetalae</taxon>
        <taxon>rosids</taxon>
        <taxon>fabids</taxon>
        <taxon>Fagales</taxon>
        <taxon>Myricaceae</taxon>
        <taxon>Morella</taxon>
    </lineage>
</organism>
<evidence type="ECO:0000313" key="4">
    <source>
        <dbReference type="Proteomes" id="UP000516437"/>
    </source>
</evidence>
<proteinExistence type="predicted"/>
<sequence length="93" mass="10540">MRADRIFEVQLLEDEAWNLFREMAGNCIDSRPNLGLIAQEVAEECGRLPLAVVTVGNALRDKTAEYDWKAALQQLKNSIPQNIPVFIQRSIRA</sequence>
<dbReference type="GO" id="GO:0043531">
    <property type="term" value="F:ADP binding"/>
    <property type="evidence" value="ECO:0007669"/>
    <property type="project" value="InterPro"/>
</dbReference>
<gene>
    <name evidence="3" type="ORF">CJ030_MR3G003305</name>
</gene>
<name>A0A6A1W6N3_9ROSI</name>
<dbReference type="PANTHER" id="PTHR33463:SF203">
    <property type="entry name" value="AAA+ ATPASE DOMAIN-CONTAINING PROTEIN"/>
    <property type="match status" value="1"/>
</dbReference>
<dbReference type="GO" id="GO:0006952">
    <property type="term" value="P:defense response"/>
    <property type="evidence" value="ECO:0007669"/>
    <property type="project" value="UniProtKB-KW"/>
</dbReference>
<reference evidence="3 4" key="1">
    <citation type="journal article" date="2019" name="Plant Biotechnol. J.">
        <title>The red bayberry genome and genetic basis of sex determination.</title>
        <authorList>
            <person name="Jia H.M."/>
            <person name="Jia H.J."/>
            <person name="Cai Q.L."/>
            <person name="Wang Y."/>
            <person name="Zhao H.B."/>
            <person name="Yang W.F."/>
            <person name="Wang G.Y."/>
            <person name="Li Y.H."/>
            <person name="Zhan D.L."/>
            <person name="Shen Y.T."/>
            <person name="Niu Q.F."/>
            <person name="Chang L."/>
            <person name="Qiu J."/>
            <person name="Zhao L."/>
            <person name="Xie H.B."/>
            <person name="Fu W.Y."/>
            <person name="Jin J."/>
            <person name="Li X.W."/>
            <person name="Jiao Y."/>
            <person name="Zhou C.C."/>
            <person name="Tu T."/>
            <person name="Chai C.Y."/>
            <person name="Gao J.L."/>
            <person name="Fan L.J."/>
            <person name="van de Weg E."/>
            <person name="Wang J.Y."/>
            <person name="Gao Z.S."/>
        </authorList>
    </citation>
    <scope>NUCLEOTIDE SEQUENCE [LARGE SCALE GENOMIC DNA]</scope>
    <source>
        <tissue evidence="3">Leaves</tissue>
    </source>
</reference>
<keyword evidence="4" id="KW-1185">Reference proteome</keyword>
<keyword evidence="2" id="KW-0611">Plant defense</keyword>
<dbReference type="InterPro" id="IPR042197">
    <property type="entry name" value="Apaf_helical"/>
</dbReference>
<dbReference type="InterPro" id="IPR050905">
    <property type="entry name" value="Plant_NBS-LRR"/>
</dbReference>
<comment type="caution">
    <text evidence="3">The sequence shown here is derived from an EMBL/GenBank/DDBJ whole genome shotgun (WGS) entry which is preliminary data.</text>
</comment>
<protein>
    <submittedName>
        <fullName evidence="3">Uncharacterized protein</fullName>
    </submittedName>
</protein>
<dbReference type="AlphaFoldDB" id="A0A6A1W6N3"/>
<dbReference type="SUPFAM" id="SSF52540">
    <property type="entry name" value="P-loop containing nucleoside triphosphate hydrolases"/>
    <property type="match status" value="1"/>
</dbReference>
<keyword evidence="1" id="KW-0547">Nucleotide-binding</keyword>